<dbReference type="RefSeq" id="WP_015930206.1">
    <property type="nucleotide sequence ID" value="NC_011894.1"/>
</dbReference>
<dbReference type="InterPro" id="IPR036249">
    <property type="entry name" value="Thioredoxin-like_sf"/>
</dbReference>
<dbReference type="PANTHER" id="PTHR44051:SF8">
    <property type="entry name" value="GLUTATHIONE S-TRANSFERASE GSTA"/>
    <property type="match status" value="1"/>
</dbReference>
<organism evidence="4 5">
    <name type="scientific">Methylobacterium nodulans (strain LMG 21967 / CNCM I-2342 / ORS 2060)</name>
    <dbReference type="NCBI Taxonomy" id="460265"/>
    <lineage>
        <taxon>Bacteria</taxon>
        <taxon>Pseudomonadati</taxon>
        <taxon>Pseudomonadota</taxon>
        <taxon>Alphaproteobacteria</taxon>
        <taxon>Hyphomicrobiales</taxon>
        <taxon>Methylobacteriaceae</taxon>
        <taxon>Methylobacterium</taxon>
    </lineage>
</organism>
<dbReference type="InterPro" id="IPR004046">
    <property type="entry name" value="GST_C"/>
</dbReference>
<evidence type="ECO:0000313" key="4">
    <source>
        <dbReference type="EMBL" id="ACL58550.1"/>
    </source>
</evidence>
<dbReference type="Gene3D" id="3.40.30.10">
    <property type="entry name" value="Glutaredoxin"/>
    <property type="match status" value="1"/>
</dbReference>
<dbReference type="PANTHER" id="PTHR44051">
    <property type="entry name" value="GLUTATHIONE S-TRANSFERASE-RELATED"/>
    <property type="match status" value="1"/>
</dbReference>
<sequence>MITLYGVLRSRAARNVWLAKELGLSFTRVPVIQAYRLPDPLAADAPLNTASPAFRAINPNGRIPALVDGDLTLCESFAINLYLARKHGGPLAPADLREDGLMTMWSLWAVTECEPHGLAILLHSGGERSESDRRTVATAIETLRPAFAVLEAALRKAGGFLVGGRFTVADINVAEVLRYAQPATAFLAEHPAIGAWLNACQARPAFREMMAERSTEPA</sequence>
<dbReference type="CDD" id="cd03207">
    <property type="entry name" value="GST_C_8"/>
    <property type="match status" value="1"/>
</dbReference>
<dbReference type="SFLD" id="SFLDG00358">
    <property type="entry name" value="Main_(cytGST)"/>
    <property type="match status" value="1"/>
</dbReference>
<gene>
    <name evidence="4" type="ordered locus">Mnod_3641</name>
</gene>
<dbReference type="Pfam" id="PF02798">
    <property type="entry name" value="GST_N"/>
    <property type="match status" value="1"/>
</dbReference>
<name>B8IQ50_METNO</name>
<keyword evidence="4" id="KW-0808">Transferase</keyword>
<dbReference type="InterPro" id="IPR004045">
    <property type="entry name" value="Glutathione_S-Trfase_N"/>
</dbReference>
<dbReference type="InterPro" id="IPR040079">
    <property type="entry name" value="Glutathione_S-Trfase"/>
</dbReference>
<dbReference type="AlphaFoldDB" id="B8IQ50"/>
<dbReference type="PROSITE" id="PS50404">
    <property type="entry name" value="GST_NTER"/>
    <property type="match status" value="1"/>
</dbReference>
<dbReference type="eggNOG" id="COG0625">
    <property type="taxonomic scope" value="Bacteria"/>
</dbReference>
<evidence type="ECO:0000256" key="1">
    <source>
        <dbReference type="RuleBase" id="RU003494"/>
    </source>
</evidence>
<dbReference type="HOGENOM" id="CLU_011226_6_4_5"/>
<dbReference type="PROSITE" id="PS50405">
    <property type="entry name" value="GST_CTER"/>
    <property type="match status" value="1"/>
</dbReference>
<dbReference type="Proteomes" id="UP000008207">
    <property type="component" value="Chromosome"/>
</dbReference>
<accession>B8IQ50</accession>
<dbReference type="InterPro" id="IPR036282">
    <property type="entry name" value="Glutathione-S-Trfase_C_sf"/>
</dbReference>
<evidence type="ECO:0000259" key="3">
    <source>
        <dbReference type="PROSITE" id="PS50405"/>
    </source>
</evidence>
<keyword evidence="5" id="KW-1185">Reference proteome</keyword>
<feature type="domain" description="GST N-terminal" evidence="2">
    <location>
        <begin position="1"/>
        <end position="91"/>
    </location>
</feature>
<protein>
    <submittedName>
        <fullName evidence="4">Glutathione S-transferase domain protein</fullName>
    </submittedName>
</protein>
<dbReference type="OrthoDB" id="9810080at2"/>
<proteinExistence type="inferred from homology"/>
<dbReference type="GO" id="GO:0016740">
    <property type="term" value="F:transferase activity"/>
    <property type="evidence" value="ECO:0007669"/>
    <property type="project" value="UniProtKB-KW"/>
</dbReference>
<dbReference type="InterPro" id="IPR010987">
    <property type="entry name" value="Glutathione-S-Trfase_C-like"/>
</dbReference>
<dbReference type="Gene3D" id="1.20.1050.10">
    <property type="match status" value="1"/>
</dbReference>
<dbReference type="STRING" id="460265.Mnod_3641"/>
<evidence type="ECO:0000313" key="5">
    <source>
        <dbReference type="Proteomes" id="UP000008207"/>
    </source>
</evidence>
<evidence type="ECO:0000259" key="2">
    <source>
        <dbReference type="PROSITE" id="PS50404"/>
    </source>
</evidence>
<dbReference type="KEGG" id="mno:Mnod_3641"/>
<dbReference type="SUPFAM" id="SSF52833">
    <property type="entry name" value="Thioredoxin-like"/>
    <property type="match status" value="1"/>
</dbReference>
<comment type="similarity">
    <text evidence="1">Belongs to the GST superfamily.</text>
</comment>
<dbReference type="SUPFAM" id="SSF47616">
    <property type="entry name" value="GST C-terminal domain-like"/>
    <property type="match status" value="1"/>
</dbReference>
<feature type="domain" description="GST C-terminal" evidence="3">
    <location>
        <begin position="95"/>
        <end position="218"/>
    </location>
</feature>
<dbReference type="SFLD" id="SFLDS00019">
    <property type="entry name" value="Glutathione_Transferase_(cytos"/>
    <property type="match status" value="1"/>
</dbReference>
<dbReference type="CDD" id="cd03046">
    <property type="entry name" value="GST_N_GTT1_like"/>
    <property type="match status" value="1"/>
</dbReference>
<dbReference type="Pfam" id="PF00043">
    <property type="entry name" value="GST_C"/>
    <property type="match status" value="1"/>
</dbReference>
<reference evidence="4 5" key="1">
    <citation type="submission" date="2009-01" db="EMBL/GenBank/DDBJ databases">
        <title>Complete sequence of chromosome of Methylobacterium nodulans ORS 2060.</title>
        <authorList>
            <consortium name="US DOE Joint Genome Institute"/>
            <person name="Lucas S."/>
            <person name="Copeland A."/>
            <person name="Lapidus A."/>
            <person name="Glavina del Rio T."/>
            <person name="Dalin E."/>
            <person name="Tice H."/>
            <person name="Bruce D."/>
            <person name="Goodwin L."/>
            <person name="Pitluck S."/>
            <person name="Sims D."/>
            <person name="Brettin T."/>
            <person name="Detter J.C."/>
            <person name="Han C."/>
            <person name="Larimer F."/>
            <person name="Land M."/>
            <person name="Hauser L."/>
            <person name="Kyrpides N."/>
            <person name="Ivanova N."/>
            <person name="Marx C.J."/>
            <person name="Richardson P."/>
        </authorList>
    </citation>
    <scope>NUCLEOTIDE SEQUENCE [LARGE SCALE GENOMIC DNA]</scope>
    <source>
        <strain evidence="5">LMG 21967 / CNCM I-2342 / ORS 2060</strain>
    </source>
</reference>
<dbReference type="EMBL" id="CP001349">
    <property type="protein sequence ID" value="ACL58550.1"/>
    <property type="molecule type" value="Genomic_DNA"/>
</dbReference>